<dbReference type="EMBL" id="CCYA01000243">
    <property type="protein sequence ID" value="CEH14471.1"/>
    <property type="molecule type" value="Genomic_DNA"/>
</dbReference>
<dbReference type="STRING" id="401625.A0A0P1BED4"/>
<feature type="compositionally biased region" description="Polar residues" evidence="1">
    <location>
        <begin position="689"/>
        <end position="709"/>
    </location>
</feature>
<feature type="compositionally biased region" description="Basic and acidic residues" evidence="1">
    <location>
        <begin position="596"/>
        <end position="608"/>
    </location>
</feature>
<feature type="region of interest" description="Disordered" evidence="1">
    <location>
        <begin position="1058"/>
        <end position="1121"/>
    </location>
</feature>
<feature type="compositionally biased region" description="Polar residues" evidence="1">
    <location>
        <begin position="1390"/>
        <end position="1404"/>
    </location>
</feature>
<feature type="compositionally biased region" description="Polar residues" evidence="1">
    <location>
        <begin position="959"/>
        <end position="973"/>
    </location>
</feature>
<dbReference type="SUPFAM" id="SSF116846">
    <property type="entry name" value="MIT domain"/>
    <property type="match status" value="1"/>
</dbReference>
<feature type="compositionally biased region" description="Polar residues" evidence="1">
    <location>
        <begin position="716"/>
        <end position="730"/>
    </location>
</feature>
<evidence type="ECO:0000313" key="3">
    <source>
        <dbReference type="Proteomes" id="UP000054845"/>
    </source>
</evidence>
<dbReference type="OrthoDB" id="2245455at2759"/>
<name>A0A0P1BED4_9BASI</name>
<feature type="compositionally biased region" description="Low complexity" evidence="1">
    <location>
        <begin position="671"/>
        <end position="681"/>
    </location>
</feature>
<feature type="compositionally biased region" description="Basic and acidic residues" evidence="1">
    <location>
        <begin position="977"/>
        <end position="986"/>
    </location>
</feature>
<feature type="compositionally biased region" description="Basic and acidic residues" evidence="1">
    <location>
        <begin position="318"/>
        <end position="327"/>
    </location>
</feature>
<feature type="compositionally biased region" description="Polar residues" evidence="1">
    <location>
        <begin position="402"/>
        <end position="411"/>
    </location>
</feature>
<feature type="region of interest" description="Disordered" evidence="1">
    <location>
        <begin position="1373"/>
        <end position="1404"/>
    </location>
</feature>
<feature type="region of interest" description="Disordered" evidence="1">
    <location>
        <begin position="297"/>
        <end position="464"/>
    </location>
</feature>
<feature type="compositionally biased region" description="Basic and acidic residues" evidence="1">
    <location>
        <begin position="1005"/>
        <end position="1018"/>
    </location>
</feature>
<feature type="compositionally biased region" description="Polar residues" evidence="1">
    <location>
        <begin position="586"/>
        <end position="595"/>
    </location>
</feature>
<feature type="region of interest" description="Disordered" evidence="1">
    <location>
        <begin position="519"/>
        <end position="608"/>
    </location>
</feature>
<feature type="compositionally biased region" description="Low complexity" evidence="1">
    <location>
        <begin position="483"/>
        <end position="501"/>
    </location>
</feature>
<feature type="compositionally biased region" description="Polar residues" evidence="1">
    <location>
        <begin position="1193"/>
        <end position="1204"/>
    </location>
</feature>
<evidence type="ECO:0000256" key="1">
    <source>
        <dbReference type="SAM" id="MobiDB-lite"/>
    </source>
</evidence>
<feature type="compositionally biased region" description="Low complexity" evidence="1">
    <location>
        <begin position="1346"/>
        <end position="1356"/>
    </location>
</feature>
<feature type="compositionally biased region" description="Polar residues" evidence="1">
    <location>
        <begin position="1"/>
        <end position="12"/>
    </location>
</feature>
<dbReference type="PANTHER" id="PTHR37327">
    <property type="entry name" value="CHROMOSOME 1, WHOLE GENOME SHOTGUN SEQUENCE"/>
    <property type="match status" value="1"/>
</dbReference>
<feature type="compositionally biased region" description="Basic and acidic residues" evidence="1">
    <location>
        <begin position="1083"/>
        <end position="1102"/>
    </location>
</feature>
<evidence type="ECO:0000313" key="2">
    <source>
        <dbReference type="EMBL" id="CEH14471.1"/>
    </source>
</evidence>
<feature type="region of interest" description="Disordered" evidence="1">
    <location>
        <begin position="1160"/>
        <end position="1221"/>
    </location>
</feature>
<feature type="compositionally biased region" description="Basic and acidic residues" evidence="1">
    <location>
        <begin position="932"/>
        <end position="942"/>
    </location>
</feature>
<feature type="region of interest" description="Disordered" evidence="1">
    <location>
        <begin position="1"/>
        <end position="283"/>
    </location>
</feature>
<feature type="compositionally biased region" description="Basic and acidic residues" evidence="1">
    <location>
        <begin position="211"/>
        <end position="224"/>
    </location>
</feature>
<dbReference type="PANTHER" id="PTHR37327:SF1">
    <property type="entry name" value="MICROTUBULE INTERACTING AND TRANSPORT DOMAIN-CONTAINING PROTEIN"/>
    <property type="match status" value="1"/>
</dbReference>
<feature type="region of interest" description="Disordered" evidence="1">
    <location>
        <begin position="661"/>
        <end position="765"/>
    </location>
</feature>
<dbReference type="InterPro" id="IPR036181">
    <property type="entry name" value="MIT_dom_sf"/>
</dbReference>
<feature type="compositionally biased region" description="Polar residues" evidence="1">
    <location>
        <begin position="436"/>
        <end position="461"/>
    </location>
</feature>
<feature type="region of interest" description="Disordered" evidence="1">
    <location>
        <begin position="1267"/>
        <end position="1356"/>
    </location>
</feature>
<feature type="compositionally biased region" description="Polar residues" evidence="1">
    <location>
        <begin position="1103"/>
        <end position="1121"/>
    </location>
</feature>
<feature type="compositionally biased region" description="Low complexity" evidence="1">
    <location>
        <begin position="56"/>
        <end position="68"/>
    </location>
</feature>
<feature type="compositionally biased region" description="Polar residues" evidence="1">
    <location>
        <begin position="256"/>
        <end position="270"/>
    </location>
</feature>
<feature type="compositionally biased region" description="Low complexity" evidence="1">
    <location>
        <begin position="245"/>
        <end position="255"/>
    </location>
</feature>
<reference evidence="2 3" key="1">
    <citation type="submission" date="2014-09" db="EMBL/GenBank/DDBJ databases">
        <authorList>
            <person name="Magalhaes I.L.F."/>
            <person name="Oliveira U."/>
            <person name="Santos F.R."/>
            <person name="Vidigal T.H.D.A."/>
            <person name="Brescovit A.D."/>
            <person name="Santos A.J."/>
        </authorList>
    </citation>
    <scope>NUCLEOTIDE SEQUENCE [LARGE SCALE GENOMIC DNA]</scope>
</reference>
<dbReference type="Proteomes" id="UP000054845">
    <property type="component" value="Unassembled WGS sequence"/>
</dbReference>
<feature type="compositionally biased region" description="Polar residues" evidence="1">
    <location>
        <begin position="29"/>
        <end position="47"/>
    </location>
</feature>
<keyword evidence="3" id="KW-1185">Reference proteome</keyword>
<feature type="compositionally biased region" description="Polar residues" evidence="1">
    <location>
        <begin position="895"/>
        <end position="921"/>
    </location>
</feature>
<feature type="region of interest" description="Disordered" evidence="1">
    <location>
        <begin position="883"/>
        <end position="1037"/>
    </location>
</feature>
<feature type="compositionally biased region" description="Polar residues" evidence="1">
    <location>
        <begin position="1268"/>
        <end position="1278"/>
    </location>
</feature>
<feature type="compositionally biased region" description="Low complexity" evidence="1">
    <location>
        <begin position="1170"/>
        <end position="1185"/>
    </location>
</feature>
<protein>
    <submittedName>
        <fullName evidence="2">Uncharacterized protein</fullName>
    </submittedName>
</protein>
<sequence length="1699" mass="177523">MTSANGKSTFLPSTPGMDGTRSFLAFDELSSSPRTPAQAGSATSSSPALDGRAQVSGKLSLAPASPSAGRGGAPQPAPGGPSNRSLVRDEELWETVDTESPLMGSTDGSDPSDVPAQDGPSAWDSWNPRNPRASAHGKLKALERPAPNSRGSRLGALLGKSGAASTPPREPSAAFEREAFPVAAQSRDSERPARAQVGSSSSASTSSDGENVFRHALRTERGPESRAVAEQSGTASAAMGRKLSKSSPVSPSPSSTVAAEQPPSQTSPNVSAAADTLEPRVRTGSVAAMAARWGGSSLKDAHISQSKGSAPVPAPPPRPERSPREPGRLSSAFALSKSPRSAKSRSRSRDRDQNENARGSASRASPPSPTRPRPDNKGRIDSNLWRKVSDITRNADQAIPNPASSVSSGESPNEGLGISSPRRALNRTASHGDLMSPSNDDVYTGNNSTHLANGDVSTSSAGDVISPGAAYKAQALYGGQGNASASLTSNDSSTTSNTGRGRLSRLQYNKPDRISIIGDRSWDLPSQRGASAGEGSDISRPTTTRREGAKAQDLGRPDNAHSNRFEGSSINQDGPLPALSSHHRQTQSVSSAPRSSHNEQRLSTAPHRELLLPALTSVRSAEATYSLSRHASTEYGATHEPKSSAANVLAHAREDLQLANGSGLDADDEASPSTTGTTSASRHGRWSQRSHNTSLGGSSDAGSLTSPGTSIGGHRLSQNARYSGHTSGNAAGSVRPTGSAAAAPVDESQPPPTPGLSDVGSPRFGMLSDADIAELGTVPGVSPASLLNANGAPLSSKSVLTIALQKAQSAVVMDSDNNVPEAIAAYKQAVRLLQEVMDRIAPNRPRKNKSSREEERRRLRVIHDTYAERIRLLSLLYEPDEEIASASTEDGDCSPQRSADVQVPKQSPPTNRSRGTIQSSLAFPRQPESEAADAHFRADIRPLEGATGSNDVKRDVARSSLTTPSISVQAEQVQRNRSRDSTRDSLDDQEVLAENGHRLPRPNAGHHEAHRDRSDSESSFRSAVGTGPGLPSGALRVPDITRASTALSVGLEEEFKTPTTPYFDVDPNLSIDDLRSASTPTRRSLDDSSRPGRSSESRRVYEHQSNLGSGATGSLSGVSQRLNVERPLRSHGTAMERRSSSESNALAAVNAAAADMGSAISTPRTSGAHQLDLAQSTADAASSQTRLNASAAKGTTNGAASSPHQPRLLVSPSVSRGTISQRRQKVPHFLDVMPAARAPSPGSNASLSGNSLLATPTMEALTFFDAQRTGSEKSSSSPRMERTSAGPHGSFVPSPPHSGGQLDSAGRKRAASQPGNRRPPLPAQFLPSNGEGAPPMPRISRKSSMPGSPAGPLTPGAAATGLRVYASTNAAQAAATQRLHPMSRAVSAGRSPSSSDRAGQAHSNSQASAMSFVFPSGLHSASRGHPSFASGIKVTILPWLGVGGGPAESSIAPPIPIDPSLRPFHLMRQLHLSIVKGAFVTRKLYVPKELWAQQGAKLSSLESKIRVLLLVTSAVQGLETAGEALLQPVGDEPGLLVAQGAYFGKQLEEFDALLVEAQNNVAKKLSYIDAMAGKKTSGLGSFGSKLTRGLDRMANGGKGVDSPATYVDALSRTFTRSQVLGSHLVAILRAEGRTGLAQTPAAAGLEAYAALPAELRAIIEARLRRASDFYANVIVRIAVHDVHVLSERLSKRAHAALLE</sequence>
<organism evidence="2 3">
    <name type="scientific">Ceraceosorus bombacis</name>
    <dbReference type="NCBI Taxonomy" id="401625"/>
    <lineage>
        <taxon>Eukaryota</taxon>
        <taxon>Fungi</taxon>
        <taxon>Dikarya</taxon>
        <taxon>Basidiomycota</taxon>
        <taxon>Ustilaginomycotina</taxon>
        <taxon>Exobasidiomycetes</taxon>
        <taxon>Ceraceosorales</taxon>
        <taxon>Ceraceosoraceae</taxon>
        <taxon>Ceraceosorus</taxon>
    </lineage>
</organism>
<accession>A0A0P1BED4</accession>
<feature type="compositionally biased region" description="Polar residues" evidence="1">
    <location>
        <begin position="1212"/>
        <end position="1221"/>
    </location>
</feature>
<proteinExistence type="predicted"/>
<feature type="compositionally biased region" description="Basic and acidic residues" evidence="1">
    <location>
        <begin position="544"/>
        <end position="564"/>
    </location>
</feature>
<feature type="region of interest" description="Disordered" evidence="1">
    <location>
        <begin position="481"/>
        <end position="507"/>
    </location>
</feature>